<sequence>MLQHKMIERFKEACHDDERIIAALMFGSFAIGEGDAFSDIEFAVFIQDESFENFDQRSWLNAVCPVAAYFPDDFGHHTGLFENGIRGEFHFMRKSDTPIISSWQGYGWFPSLDAAVLLDRSGELSRYASALVGGPPIREGAPLVEGLVLNLISLMLFGANLLNRGEYARAWALLSKAHENLLKLVRLHERSTDHWPTPSRALEKDVSEDSYNRYLACTASAESSALCVAYHETWKWSLELFKGVAEPLNIELPRTVIAQVKRLFNESATPHNK</sequence>
<dbReference type="InterPro" id="IPR043519">
    <property type="entry name" value="NT_sf"/>
</dbReference>
<dbReference type="SUPFAM" id="SSF81301">
    <property type="entry name" value="Nucleotidyltransferase"/>
    <property type="match status" value="1"/>
</dbReference>
<dbReference type="Proteomes" id="UP000014977">
    <property type="component" value="Unassembled WGS sequence"/>
</dbReference>
<dbReference type="InterPro" id="IPR048495">
    <property type="entry name" value="LinB-like_C"/>
</dbReference>
<keyword evidence="3" id="KW-1185">Reference proteome</keyword>
<gene>
    <name evidence="2" type="ORF">dsmv_1531</name>
</gene>
<dbReference type="CDD" id="cd05403">
    <property type="entry name" value="NT_KNTase_like"/>
    <property type="match status" value="1"/>
</dbReference>
<reference evidence="2 3" key="1">
    <citation type="journal article" date="2013" name="Genome Announc.">
        <title>Draft genome sequences for three mercury-methylating, sulfate-reducing bacteria.</title>
        <authorList>
            <person name="Brown S.D."/>
            <person name="Hurt R.A.Jr."/>
            <person name="Gilmour C.C."/>
            <person name="Elias D.A."/>
        </authorList>
    </citation>
    <scope>NUCLEOTIDE SEQUENCE [LARGE SCALE GENOMIC DNA]</scope>
    <source>
        <strain evidence="2 3">DSM 2059</strain>
    </source>
</reference>
<evidence type="ECO:0000313" key="3">
    <source>
        <dbReference type="Proteomes" id="UP000014977"/>
    </source>
</evidence>
<accession>S7VDJ7</accession>
<protein>
    <submittedName>
        <fullName evidence="2">DNA polymerase beta domain protein region</fullName>
    </submittedName>
</protein>
<dbReference type="AlphaFoldDB" id="S7VDJ7"/>
<proteinExistence type="predicted"/>
<dbReference type="Pfam" id="PF21418">
    <property type="entry name" value="LinB-like_C"/>
    <property type="match status" value="1"/>
</dbReference>
<comment type="caution">
    <text evidence="2">The sequence shown here is derived from an EMBL/GenBank/DDBJ whole genome shotgun (WGS) entry which is preliminary data.</text>
</comment>
<feature type="domain" description="Lincosamide nucleotidyltransferase-like C-terminal" evidence="1">
    <location>
        <begin position="141"/>
        <end position="262"/>
    </location>
</feature>
<dbReference type="eggNOG" id="COG1708">
    <property type="taxonomic scope" value="Bacteria"/>
</dbReference>
<dbReference type="RefSeq" id="WP_020875915.1">
    <property type="nucleotide sequence ID" value="NZ_ATHJ01000064.1"/>
</dbReference>
<dbReference type="NCBIfam" id="NF000119">
    <property type="entry name" value="linco_LnuF"/>
    <property type="match status" value="1"/>
</dbReference>
<dbReference type="STRING" id="897.B2D07_07955"/>
<dbReference type="OrthoDB" id="65410at2"/>
<evidence type="ECO:0000259" key="1">
    <source>
        <dbReference type="Pfam" id="PF21418"/>
    </source>
</evidence>
<evidence type="ECO:0000313" key="2">
    <source>
        <dbReference type="EMBL" id="EPR42543.1"/>
    </source>
</evidence>
<dbReference type="EMBL" id="ATHJ01000064">
    <property type="protein sequence ID" value="EPR42543.1"/>
    <property type="molecule type" value="Genomic_DNA"/>
</dbReference>
<dbReference type="Gene3D" id="3.30.460.10">
    <property type="entry name" value="Beta Polymerase, domain 2"/>
    <property type="match status" value="1"/>
</dbReference>
<name>S7VDJ7_DESML</name>
<organism evidence="2 3">
    <name type="scientific">Desulfococcus multivorans DSM 2059</name>
    <dbReference type="NCBI Taxonomy" id="1121405"/>
    <lineage>
        <taxon>Bacteria</taxon>
        <taxon>Pseudomonadati</taxon>
        <taxon>Thermodesulfobacteriota</taxon>
        <taxon>Desulfobacteria</taxon>
        <taxon>Desulfobacterales</taxon>
        <taxon>Desulfococcaceae</taxon>
        <taxon>Desulfococcus</taxon>
    </lineage>
</organism>
<dbReference type="Gene3D" id="1.20.120.330">
    <property type="entry name" value="Nucleotidyltransferases domain 2"/>
    <property type="match status" value="1"/>
</dbReference>